<proteinExistence type="predicted"/>
<dbReference type="RefSeq" id="WP_380855907.1">
    <property type="nucleotide sequence ID" value="NZ_JBHRXV010000001.1"/>
</dbReference>
<name>A0ABV7X6D0_9SPHN</name>
<keyword evidence="1" id="KW-1133">Transmembrane helix</keyword>
<keyword evidence="1" id="KW-0812">Transmembrane</keyword>
<reference evidence="3" key="1">
    <citation type="journal article" date="2019" name="Int. J. Syst. Evol. Microbiol.">
        <title>The Global Catalogue of Microorganisms (GCM) 10K type strain sequencing project: providing services to taxonomists for standard genome sequencing and annotation.</title>
        <authorList>
            <consortium name="The Broad Institute Genomics Platform"/>
            <consortium name="The Broad Institute Genome Sequencing Center for Infectious Disease"/>
            <person name="Wu L."/>
            <person name="Ma J."/>
        </authorList>
    </citation>
    <scope>NUCLEOTIDE SEQUENCE [LARGE SCALE GENOMIC DNA]</scope>
    <source>
        <strain evidence="3">KCTC 42644</strain>
    </source>
</reference>
<keyword evidence="1" id="KW-0472">Membrane</keyword>
<protein>
    <submittedName>
        <fullName evidence="2">Uncharacterized protein</fullName>
    </submittedName>
</protein>
<accession>A0ABV7X6D0</accession>
<feature type="transmembrane region" description="Helical" evidence="1">
    <location>
        <begin position="12"/>
        <end position="33"/>
    </location>
</feature>
<dbReference type="EMBL" id="JBHRXV010000001">
    <property type="protein sequence ID" value="MFC3711288.1"/>
    <property type="molecule type" value="Genomic_DNA"/>
</dbReference>
<evidence type="ECO:0000313" key="2">
    <source>
        <dbReference type="EMBL" id="MFC3711288.1"/>
    </source>
</evidence>
<evidence type="ECO:0000313" key="3">
    <source>
        <dbReference type="Proteomes" id="UP001595615"/>
    </source>
</evidence>
<gene>
    <name evidence="2" type="ORF">ACFOMD_01815</name>
</gene>
<sequence>MRADALPTGATTMLQIIVLMAVFAVVVAGWLWWQNRRISNMAPARERFRTPV</sequence>
<dbReference type="Proteomes" id="UP001595615">
    <property type="component" value="Unassembled WGS sequence"/>
</dbReference>
<organism evidence="2 3">
    <name type="scientific">Sphingoaurantiacus capsulatus</name>
    <dbReference type="NCBI Taxonomy" id="1771310"/>
    <lineage>
        <taxon>Bacteria</taxon>
        <taxon>Pseudomonadati</taxon>
        <taxon>Pseudomonadota</taxon>
        <taxon>Alphaproteobacteria</taxon>
        <taxon>Sphingomonadales</taxon>
        <taxon>Sphingosinicellaceae</taxon>
        <taxon>Sphingoaurantiacus</taxon>
    </lineage>
</organism>
<evidence type="ECO:0000256" key="1">
    <source>
        <dbReference type="SAM" id="Phobius"/>
    </source>
</evidence>
<comment type="caution">
    <text evidence="2">The sequence shown here is derived from an EMBL/GenBank/DDBJ whole genome shotgun (WGS) entry which is preliminary data.</text>
</comment>
<keyword evidence="3" id="KW-1185">Reference proteome</keyword>